<feature type="region of interest" description="Disordered" evidence="1">
    <location>
        <begin position="35"/>
        <end position="72"/>
    </location>
</feature>
<sequence>MTGERPGTGKRFPDALRRVSNLVLLVALLAGCSDDGPLGPLGPPVPTGATDIGGPPVTSAPPPPLGWNPKDAVPQSQQQAQDALMDYLTRTLRELPAGTVLDATRYGSAGHNSWCEDEPEDPKSAPTRFHTSGDLKFPPGTNLDAMIRRTGDIWRSWGWYVYEREGFRTPNEFGYGPDGYRLQIVAAGRPAYAPTLSGSSPCFPGEIATDGIPFPIVVDLT</sequence>
<keyword evidence="4" id="KW-1185">Reference proteome</keyword>
<dbReference type="Proteomes" id="UP000467201">
    <property type="component" value="Chromosome"/>
</dbReference>
<dbReference type="Proteomes" id="UP000193564">
    <property type="component" value="Unassembled WGS sequence"/>
</dbReference>
<feature type="region of interest" description="Disordered" evidence="1">
    <location>
        <begin position="111"/>
        <end position="135"/>
    </location>
</feature>
<evidence type="ECO:0000313" key="4">
    <source>
        <dbReference type="Proteomes" id="UP000193564"/>
    </source>
</evidence>
<organism evidence="3 4">
    <name type="scientific">Mycolicibacterium doricum</name>
    <dbReference type="NCBI Taxonomy" id="126673"/>
    <lineage>
        <taxon>Bacteria</taxon>
        <taxon>Bacillati</taxon>
        <taxon>Actinomycetota</taxon>
        <taxon>Actinomycetes</taxon>
        <taxon>Mycobacteriales</taxon>
        <taxon>Mycobacteriaceae</taxon>
        <taxon>Mycolicibacterium</taxon>
    </lineage>
</organism>
<accession>A0A1X1T2W2</accession>
<dbReference type="RefSeq" id="WP_085191976.1">
    <property type="nucleotide sequence ID" value="NZ_AP022605.1"/>
</dbReference>
<evidence type="ECO:0000313" key="5">
    <source>
        <dbReference type="Proteomes" id="UP000467201"/>
    </source>
</evidence>
<dbReference type="KEGG" id="mdr:MDOR_11180"/>
<evidence type="ECO:0000313" key="2">
    <source>
        <dbReference type="EMBL" id="BBZ06949.1"/>
    </source>
</evidence>
<dbReference type="EMBL" id="LQOS01000040">
    <property type="protein sequence ID" value="ORV38667.1"/>
    <property type="molecule type" value="Genomic_DNA"/>
</dbReference>
<reference evidence="2" key="3">
    <citation type="submission" date="2020-02" db="EMBL/GenBank/DDBJ databases">
        <authorList>
            <person name="Matsumoto Y."/>
            <person name="Motooka D."/>
            <person name="Nakamura S."/>
        </authorList>
    </citation>
    <scope>NUCLEOTIDE SEQUENCE</scope>
    <source>
        <strain evidence="2">JCM 12405</strain>
    </source>
</reference>
<evidence type="ECO:0000313" key="3">
    <source>
        <dbReference type="EMBL" id="ORV38667.1"/>
    </source>
</evidence>
<proteinExistence type="predicted"/>
<evidence type="ECO:0000256" key="1">
    <source>
        <dbReference type="SAM" id="MobiDB-lite"/>
    </source>
</evidence>
<dbReference type="EMBL" id="AP022605">
    <property type="protein sequence ID" value="BBZ06949.1"/>
    <property type="molecule type" value="Genomic_DNA"/>
</dbReference>
<name>A0A1X1T2W2_9MYCO</name>
<dbReference type="STRING" id="126673.AWC01_14000"/>
<dbReference type="PROSITE" id="PS51257">
    <property type="entry name" value="PROKAR_LIPOPROTEIN"/>
    <property type="match status" value="1"/>
</dbReference>
<reference evidence="3 4" key="1">
    <citation type="submission" date="2016-01" db="EMBL/GenBank/DDBJ databases">
        <title>The new phylogeny of the genus Mycobacterium.</title>
        <authorList>
            <person name="Tarcisio F."/>
            <person name="Conor M."/>
            <person name="Antonella G."/>
            <person name="Elisabetta G."/>
            <person name="Giulia F.S."/>
            <person name="Sara T."/>
            <person name="Anna F."/>
            <person name="Clotilde B."/>
            <person name="Roberto B."/>
            <person name="Veronica D.S."/>
            <person name="Fabio R."/>
            <person name="Monica P."/>
            <person name="Olivier J."/>
            <person name="Enrico T."/>
            <person name="Nicola S."/>
        </authorList>
    </citation>
    <scope>NUCLEOTIDE SEQUENCE [LARGE SCALE GENOMIC DNA]</scope>
    <source>
        <strain evidence="3 4">DSM 44339</strain>
    </source>
</reference>
<gene>
    <name evidence="3" type="ORF">AWC01_14000</name>
    <name evidence="2" type="ORF">MDOR_11180</name>
</gene>
<dbReference type="AlphaFoldDB" id="A0A1X1T2W2"/>
<protein>
    <submittedName>
        <fullName evidence="3">Uncharacterized protein</fullName>
    </submittedName>
</protein>
<reference evidence="2 5" key="2">
    <citation type="journal article" date="2019" name="Emerg. Microbes Infect.">
        <title>Comprehensive subspecies identification of 175 nontuberculous mycobacteria species based on 7547 genomic profiles.</title>
        <authorList>
            <person name="Matsumoto Y."/>
            <person name="Kinjo T."/>
            <person name="Motooka D."/>
            <person name="Nabeya D."/>
            <person name="Jung N."/>
            <person name="Uechi K."/>
            <person name="Horii T."/>
            <person name="Iida T."/>
            <person name="Fujita J."/>
            <person name="Nakamura S."/>
        </authorList>
    </citation>
    <scope>NUCLEOTIDE SEQUENCE [LARGE SCALE GENOMIC DNA]</scope>
    <source>
        <strain evidence="2 5">JCM 12405</strain>
    </source>
</reference>